<keyword evidence="7" id="KW-0833">Ubl conjugation pathway</keyword>
<evidence type="ECO:0000313" key="14">
    <source>
        <dbReference type="EMBL" id="KAJ1966368.1"/>
    </source>
</evidence>
<feature type="region of interest" description="Disordered" evidence="11">
    <location>
        <begin position="437"/>
        <end position="500"/>
    </location>
</feature>
<comment type="subcellular location">
    <subcellularLocation>
        <location evidence="4">Nucleus</location>
    </subcellularLocation>
</comment>
<dbReference type="InterPro" id="IPR044666">
    <property type="entry name" value="Cyclophilin_A-like"/>
</dbReference>
<dbReference type="InterPro" id="IPR002130">
    <property type="entry name" value="Cyclophilin-type_PPIase_dom"/>
</dbReference>
<evidence type="ECO:0000256" key="2">
    <source>
        <dbReference type="ARBA" id="ARBA00000971"/>
    </source>
</evidence>
<dbReference type="Pfam" id="PF04564">
    <property type="entry name" value="U-box"/>
    <property type="match status" value="1"/>
</dbReference>
<feature type="domain" description="U-box" evidence="13">
    <location>
        <begin position="33"/>
        <end position="106"/>
    </location>
</feature>
<evidence type="ECO:0000256" key="1">
    <source>
        <dbReference type="ARBA" id="ARBA00000900"/>
    </source>
</evidence>
<dbReference type="AlphaFoldDB" id="A0A9W8ATT2"/>
<name>A0A9W8ATT2_9FUNG</name>
<evidence type="ECO:0000256" key="7">
    <source>
        <dbReference type="ARBA" id="ARBA00022786"/>
    </source>
</evidence>
<dbReference type="EMBL" id="JANBPY010000519">
    <property type="protein sequence ID" value="KAJ1966368.1"/>
    <property type="molecule type" value="Genomic_DNA"/>
</dbReference>
<feature type="region of interest" description="Disordered" evidence="11">
    <location>
        <begin position="205"/>
        <end position="227"/>
    </location>
</feature>
<dbReference type="GO" id="GO:0006457">
    <property type="term" value="P:protein folding"/>
    <property type="evidence" value="ECO:0007669"/>
    <property type="project" value="InterPro"/>
</dbReference>
<dbReference type="PROSITE" id="PS50072">
    <property type="entry name" value="CSA_PPIASE_2"/>
    <property type="match status" value="1"/>
</dbReference>
<comment type="function">
    <text evidence="3">May catalyze the cis-trans isomerization of proline imidic peptide bonds in oligopeptides thereby assisting the folding of proteins. May also function as a chaperone, playing a role in intracellular transport of proteins. May also have a protein ubiquitin ligase activity acting as an E3 ubiquitin protein ligase or as a ubiquitin-ubiquitin ligase promoting elongation of ubiquitin chains on proteins.</text>
</comment>
<dbReference type="Gene3D" id="3.30.40.10">
    <property type="entry name" value="Zinc/RING finger domain, C3HC4 (zinc finger)"/>
    <property type="match status" value="1"/>
</dbReference>
<dbReference type="Gene3D" id="2.40.100.10">
    <property type="entry name" value="Cyclophilin-like"/>
    <property type="match status" value="1"/>
</dbReference>
<dbReference type="InterPro" id="IPR026951">
    <property type="entry name" value="PPIL2_U-box_dom"/>
</dbReference>
<protein>
    <submittedName>
        <fullName evidence="14">Cyclophilin peptidyl-prolyl cis-trans isomerase Cyp8</fullName>
        <ecNumber evidence="14">5.2.1.8</ecNumber>
    </submittedName>
</protein>
<evidence type="ECO:0000256" key="4">
    <source>
        <dbReference type="ARBA" id="ARBA00004123"/>
    </source>
</evidence>
<gene>
    <name evidence="14" type="primary">cyp8</name>
    <name evidence="14" type="ORF">IWQ62_002444</name>
</gene>
<keyword evidence="10" id="KW-0539">Nucleus</keyword>
<sequence length="561" mass="61875">MYITHGEWGNEHSEGGLAFGGKRAQQASGSRKQRIPFNMCSLTLQPFQTPVCTPDGVVFDLDNIKAYAQRTPINPVTGDPLRINQLIRLHYHRNSEGQYCCPVSYKVFNDYSHIVAIRPTGNVFSYESVSNFNLKRNQLKDLVDDTPFVKSDIITLQDPKHAREVSLDLVDKVRRSQRSTNRINATGTTALVLADLEKGAGELKKEHDKFKGSTQVSTSKATAATKSSSHAAHFSTGVAAASFTSTSLTPVTHNVAADQDEEQVMLDQVKGKAYVRLQTNLGELNLELFCEQTPRTCYNFIMLVKKGYYRDVPFHRSIKHFMIQGGDPTGTGRGGESYWGSAFPDEIRGKLSHNQRGMLSMANHGKNTNGSQFFITFRPCQHLDGKHTVFGCVVGGSATLDAMEAVPVDSETDRPLETIKILDSQVFVDPYEEYRQRLTRKQKKQQQHGSTKSYPGSDAKSRDHTTTWFGTQVAQPTSTSRRSVKGNGKSGSGSTGPALGVGKYLAAKRKAYQEAQRQGTTDELETSKGTPKTEGTAEIMPTGSAKRQKATGYSFGNFGDW</sequence>
<proteinExistence type="inferred from homology"/>
<evidence type="ECO:0000259" key="13">
    <source>
        <dbReference type="PROSITE" id="PS51698"/>
    </source>
</evidence>
<feature type="domain" description="PPIase cyclophilin-type" evidence="12">
    <location>
        <begin position="278"/>
        <end position="426"/>
    </location>
</feature>
<evidence type="ECO:0000256" key="5">
    <source>
        <dbReference type="ARBA" id="ARBA00007930"/>
    </source>
</evidence>
<dbReference type="InterPro" id="IPR013083">
    <property type="entry name" value="Znf_RING/FYVE/PHD"/>
</dbReference>
<dbReference type="Pfam" id="PF00160">
    <property type="entry name" value="Pro_isomerase"/>
    <property type="match status" value="1"/>
</dbReference>
<dbReference type="CDD" id="cd01923">
    <property type="entry name" value="cyclophilin_RING"/>
    <property type="match status" value="1"/>
</dbReference>
<dbReference type="SUPFAM" id="SSF57850">
    <property type="entry name" value="RING/U-box"/>
    <property type="match status" value="1"/>
</dbReference>
<keyword evidence="15" id="KW-1185">Reference proteome</keyword>
<dbReference type="PANTHER" id="PTHR45625">
    <property type="entry name" value="PEPTIDYL-PROLYL CIS-TRANS ISOMERASE-RELATED"/>
    <property type="match status" value="1"/>
</dbReference>
<feature type="compositionally biased region" description="Basic residues" evidence="11">
    <location>
        <begin position="437"/>
        <end position="446"/>
    </location>
</feature>
<dbReference type="GO" id="GO:0000209">
    <property type="term" value="P:protein polyubiquitination"/>
    <property type="evidence" value="ECO:0007669"/>
    <property type="project" value="TreeGrafter"/>
</dbReference>
<comment type="similarity">
    <text evidence="5">Belongs to the cyclophilin-type PPIase family. PPIL2 subfamily.</text>
</comment>
<dbReference type="Proteomes" id="UP001150925">
    <property type="component" value="Unassembled WGS sequence"/>
</dbReference>
<evidence type="ECO:0000256" key="11">
    <source>
        <dbReference type="SAM" id="MobiDB-lite"/>
    </source>
</evidence>
<evidence type="ECO:0000256" key="6">
    <source>
        <dbReference type="ARBA" id="ARBA00022679"/>
    </source>
</evidence>
<evidence type="ECO:0000259" key="12">
    <source>
        <dbReference type="PROSITE" id="PS50072"/>
    </source>
</evidence>
<dbReference type="SMART" id="SM00504">
    <property type="entry name" value="Ubox"/>
    <property type="match status" value="1"/>
</dbReference>
<reference evidence="14" key="1">
    <citation type="submission" date="2022-07" db="EMBL/GenBank/DDBJ databases">
        <title>Phylogenomic reconstructions and comparative analyses of Kickxellomycotina fungi.</title>
        <authorList>
            <person name="Reynolds N.K."/>
            <person name="Stajich J.E."/>
            <person name="Barry K."/>
            <person name="Grigoriev I.V."/>
            <person name="Crous P."/>
            <person name="Smith M.E."/>
        </authorList>
    </citation>
    <scope>NUCLEOTIDE SEQUENCE</scope>
    <source>
        <strain evidence="14">RSA 1196</strain>
    </source>
</reference>
<feature type="compositionally biased region" description="Polar residues" evidence="11">
    <location>
        <begin position="466"/>
        <end position="479"/>
    </location>
</feature>
<dbReference type="GO" id="GO:0061630">
    <property type="term" value="F:ubiquitin protein ligase activity"/>
    <property type="evidence" value="ECO:0007669"/>
    <property type="project" value="UniProtKB-EC"/>
</dbReference>
<evidence type="ECO:0000256" key="9">
    <source>
        <dbReference type="ARBA" id="ARBA00023235"/>
    </source>
</evidence>
<comment type="catalytic activity">
    <reaction evidence="1">
        <text>S-ubiquitinyl-[E2 ubiquitin-conjugating enzyme]-L-cysteine + [acceptor protein]-L-lysine = [E2 ubiquitin-conjugating enzyme]-L-cysteine + N(6)-ubiquitinyl-[acceptor protein]-L-lysine.</text>
        <dbReference type="EC" id="2.3.2.27"/>
    </reaction>
</comment>
<evidence type="ECO:0000256" key="3">
    <source>
        <dbReference type="ARBA" id="ARBA00003697"/>
    </source>
</evidence>
<dbReference type="GO" id="GO:0071013">
    <property type="term" value="C:catalytic step 2 spliceosome"/>
    <property type="evidence" value="ECO:0007669"/>
    <property type="project" value="TreeGrafter"/>
</dbReference>
<dbReference type="PANTHER" id="PTHR45625:SF1">
    <property type="entry name" value="RING-TYPE E3 UBIQUITIN-PROTEIN LIGASE PPIL2"/>
    <property type="match status" value="1"/>
</dbReference>
<dbReference type="InterPro" id="IPR003613">
    <property type="entry name" value="Ubox_domain"/>
</dbReference>
<keyword evidence="6" id="KW-0808">Transferase</keyword>
<dbReference type="EC" id="5.2.1.8" evidence="14"/>
<dbReference type="Pfam" id="PF04641">
    <property type="entry name" value="Rtf2"/>
    <property type="match status" value="1"/>
</dbReference>
<dbReference type="PRINTS" id="PR00153">
    <property type="entry name" value="CSAPPISMRASE"/>
</dbReference>
<dbReference type="PROSITE" id="PS51698">
    <property type="entry name" value="U_BOX"/>
    <property type="match status" value="1"/>
</dbReference>
<comment type="catalytic activity">
    <reaction evidence="2">
        <text>[protein]-peptidylproline (omega=180) = [protein]-peptidylproline (omega=0)</text>
        <dbReference type="Rhea" id="RHEA:16237"/>
        <dbReference type="Rhea" id="RHEA-COMP:10747"/>
        <dbReference type="Rhea" id="RHEA-COMP:10748"/>
        <dbReference type="ChEBI" id="CHEBI:83833"/>
        <dbReference type="ChEBI" id="CHEBI:83834"/>
        <dbReference type="EC" id="5.2.1.8"/>
    </reaction>
</comment>
<dbReference type="InterPro" id="IPR020892">
    <property type="entry name" value="Cyclophilin-type_PPIase_CS"/>
</dbReference>
<dbReference type="GO" id="GO:0003755">
    <property type="term" value="F:peptidyl-prolyl cis-trans isomerase activity"/>
    <property type="evidence" value="ECO:0007669"/>
    <property type="project" value="UniProtKB-KW"/>
</dbReference>
<dbReference type="CDD" id="cd16663">
    <property type="entry name" value="RING-Ubox_PPIL2"/>
    <property type="match status" value="1"/>
</dbReference>
<dbReference type="PROSITE" id="PS00170">
    <property type="entry name" value="CSA_PPIASE_1"/>
    <property type="match status" value="1"/>
</dbReference>
<accession>A0A9W8ATT2</accession>
<evidence type="ECO:0000313" key="15">
    <source>
        <dbReference type="Proteomes" id="UP001150925"/>
    </source>
</evidence>
<evidence type="ECO:0000256" key="8">
    <source>
        <dbReference type="ARBA" id="ARBA00023110"/>
    </source>
</evidence>
<dbReference type="SUPFAM" id="SSF50891">
    <property type="entry name" value="Cyclophilin-like"/>
    <property type="match status" value="1"/>
</dbReference>
<keyword evidence="9 14" id="KW-0413">Isomerase</keyword>
<feature type="region of interest" description="Disordered" evidence="11">
    <location>
        <begin position="512"/>
        <end position="561"/>
    </location>
</feature>
<dbReference type="OrthoDB" id="407558at2759"/>
<feature type="compositionally biased region" description="Low complexity" evidence="11">
    <location>
        <begin position="213"/>
        <end position="227"/>
    </location>
</feature>
<comment type="caution">
    <text evidence="14">The sequence shown here is derived from an EMBL/GenBank/DDBJ whole genome shotgun (WGS) entry which is preliminary data.</text>
</comment>
<keyword evidence="8" id="KW-0697">Rotamase</keyword>
<dbReference type="InterPro" id="IPR029000">
    <property type="entry name" value="Cyclophilin-like_dom_sf"/>
</dbReference>
<organism evidence="14 15">
    <name type="scientific">Dispira parvispora</name>
    <dbReference type="NCBI Taxonomy" id="1520584"/>
    <lineage>
        <taxon>Eukaryota</taxon>
        <taxon>Fungi</taxon>
        <taxon>Fungi incertae sedis</taxon>
        <taxon>Zoopagomycota</taxon>
        <taxon>Kickxellomycotina</taxon>
        <taxon>Dimargaritomycetes</taxon>
        <taxon>Dimargaritales</taxon>
        <taxon>Dimargaritaceae</taxon>
        <taxon>Dispira</taxon>
    </lineage>
</organism>
<dbReference type="FunFam" id="2.40.100.10:FF:000014">
    <property type="entry name" value="Peptidyl-prolyl cis-trans isomerase cyp65"/>
    <property type="match status" value="1"/>
</dbReference>
<evidence type="ECO:0000256" key="10">
    <source>
        <dbReference type="ARBA" id="ARBA00023242"/>
    </source>
</evidence>